<protein>
    <submittedName>
        <fullName evidence="2">Uncharacterized protein</fullName>
    </submittedName>
</protein>
<comment type="caution">
    <text evidence="2">The sequence shown here is derived from an EMBL/GenBank/DDBJ whole genome shotgun (WGS) entry which is preliminary data.</text>
</comment>
<dbReference type="Proteomes" id="UP000614350">
    <property type="component" value="Unassembled WGS sequence"/>
</dbReference>
<dbReference type="EMBL" id="JACSEA010000002">
    <property type="protein sequence ID" value="KAF7408813.1"/>
    <property type="molecule type" value="Genomic_DNA"/>
</dbReference>
<keyword evidence="3" id="KW-1185">Reference proteome</keyword>
<sequence length="121" mass="13307">MIALGESCLVVRRPIQLNYEQDSAVIITSRTMSRRRWWTTTTTTTTTTSSLIESGEYKGFSRCEDNVAPSGSGARSKLGSPSDICARERARSRARARARAKKGTMRKTPYATTLPCEGDIG</sequence>
<proteinExistence type="predicted"/>
<feature type="region of interest" description="Disordered" evidence="1">
    <location>
        <begin position="98"/>
        <end position="121"/>
    </location>
</feature>
<feature type="region of interest" description="Disordered" evidence="1">
    <location>
        <begin position="68"/>
        <end position="87"/>
    </location>
</feature>
<evidence type="ECO:0000313" key="2">
    <source>
        <dbReference type="EMBL" id="KAF7408813.1"/>
    </source>
</evidence>
<name>A0A834NIL4_VESVU</name>
<accession>A0A834NIL4</accession>
<gene>
    <name evidence="2" type="ORF">HZH66_003350</name>
</gene>
<organism evidence="2 3">
    <name type="scientific">Vespula vulgaris</name>
    <name type="common">Yellow jacket</name>
    <name type="synonym">Wasp</name>
    <dbReference type="NCBI Taxonomy" id="7454"/>
    <lineage>
        <taxon>Eukaryota</taxon>
        <taxon>Metazoa</taxon>
        <taxon>Ecdysozoa</taxon>
        <taxon>Arthropoda</taxon>
        <taxon>Hexapoda</taxon>
        <taxon>Insecta</taxon>
        <taxon>Pterygota</taxon>
        <taxon>Neoptera</taxon>
        <taxon>Endopterygota</taxon>
        <taxon>Hymenoptera</taxon>
        <taxon>Apocrita</taxon>
        <taxon>Aculeata</taxon>
        <taxon>Vespoidea</taxon>
        <taxon>Vespidae</taxon>
        <taxon>Vespinae</taxon>
        <taxon>Vespula</taxon>
    </lineage>
</organism>
<reference evidence="2" key="1">
    <citation type="journal article" date="2020" name="G3 (Bethesda)">
        <title>High-Quality Assemblies for Three Invasive Social Wasps from the &lt;i&gt;Vespula&lt;/i&gt; Genus.</title>
        <authorList>
            <person name="Harrop T.W.R."/>
            <person name="Guhlin J."/>
            <person name="McLaughlin G.M."/>
            <person name="Permina E."/>
            <person name="Stockwell P."/>
            <person name="Gilligan J."/>
            <person name="Le Lec M.F."/>
            <person name="Gruber M.A.M."/>
            <person name="Quinn O."/>
            <person name="Lovegrove M."/>
            <person name="Duncan E.J."/>
            <person name="Remnant E.J."/>
            <person name="Van Eeckhoven J."/>
            <person name="Graham B."/>
            <person name="Knapp R.A."/>
            <person name="Langford K.W."/>
            <person name="Kronenberg Z."/>
            <person name="Press M.O."/>
            <person name="Eacker S.M."/>
            <person name="Wilson-Rankin E.E."/>
            <person name="Purcell J."/>
            <person name="Lester P.J."/>
            <person name="Dearden P.K."/>
        </authorList>
    </citation>
    <scope>NUCLEOTIDE SEQUENCE</scope>
    <source>
        <strain evidence="2">Marl-1</strain>
    </source>
</reference>
<dbReference type="AlphaFoldDB" id="A0A834NIL4"/>
<evidence type="ECO:0000256" key="1">
    <source>
        <dbReference type="SAM" id="MobiDB-lite"/>
    </source>
</evidence>
<evidence type="ECO:0000313" key="3">
    <source>
        <dbReference type="Proteomes" id="UP000614350"/>
    </source>
</evidence>